<organism evidence="1 2">
    <name type="scientific">Bradyrhizobium sacchari</name>
    <dbReference type="NCBI Taxonomy" id="1399419"/>
    <lineage>
        <taxon>Bacteria</taxon>
        <taxon>Pseudomonadati</taxon>
        <taxon>Pseudomonadota</taxon>
        <taxon>Alphaproteobacteria</taxon>
        <taxon>Hyphomicrobiales</taxon>
        <taxon>Nitrobacteraceae</taxon>
        <taxon>Bradyrhizobium</taxon>
    </lineage>
</organism>
<dbReference type="Proteomes" id="UP000315914">
    <property type="component" value="Unassembled WGS sequence"/>
</dbReference>
<dbReference type="EMBL" id="VITW01000001">
    <property type="protein sequence ID" value="TWB84575.1"/>
    <property type="molecule type" value="Genomic_DNA"/>
</dbReference>
<protein>
    <submittedName>
        <fullName evidence="1">Uncharacterized protein</fullName>
    </submittedName>
</protein>
<dbReference type="STRING" id="1399419.A5906_04755"/>
<name>A0A560KMU3_9BRAD</name>
<evidence type="ECO:0000313" key="1">
    <source>
        <dbReference type="EMBL" id="TWB84575.1"/>
    </source>
</evidence>
<evidence type="ECO:0000313" key="2">
    <source>
        <dbReference type="Proteomes" id="UP000315914"/>
    </source>
</evidence>
<dbReference type="AlphaFoldDB" id="A0A560KMU3"/>
<reference evidence="1 2" key="1">
    <citation type="submission" date="2019-06" db="EMBL/GenBank/DDBJ databases">
        <title>Genomic Encyclopedia of Type Strains, Phase IV (KMG-V): Genome sequencing to study the core and pangenomes of soil and plant-associated prokaryotes.</title>
        <authorList>
            <person name="Whitman W."/>
        </authorList>
    </citation>
    <scope>NUCLEOTIDE SEQUENCE [LARGE SCALE GENOMIC DNA]</scope>
    <source>
        <strain evidence="1 2">BR 10556</strain>
    </source>
</reference>
<proteinExistence type="predicted"/>
<keyword evidence="2" id="KW-1185">Reference proteome</keyword>
<accession>A0A560KMU3</accession>
<comment type="caution">
    <text evidence="1">The sequence shown here is derived from an EMBL/GenBank/DDBJ whole genome shotgun (WGS) entry which is preliminary data.</text>
</comment>
<gene>
    <name evidence="1" type="ORF">FBZ95_1011020</name>
</gene>
<sequence length="82" mass="9418">MVRCREIGAADLDAVADLLTTGFPKRSREYWIEGLRALLQPFERLVRRLRVHREIKKNLITANVSQLVARVQDLNTKASNCL</sequence>